<evidence type="ECO:0000313" key="3">
    <source>
        <dbReference type="EMBL" id="MEJ5977986.1"/>
    </source>
</evidence>
<dbReference type="GO" id="GO:0016787">
    <property type="term" value="F:hydrolase activity"/>
    <property type="evidence" value="ECO:0007669"/>
    <property type="project" value="UniProtKB-KW"/>
</dbReference>
<dbReference type="Pfam" id="PF00561">
    <property type="entry name" value="Abhydrolase_1"/>
    <property type="match status" value="1"/>
</dbReference>
<dbReference type="RefSeq" id="WP_339587932.1">
    <property type="nucleotide sequence ID" value="NZ_JBBHJZ010000003.1"/>
</dbReference>
<evidence type="ECO:0000259" key="2">
    <source>
        <dbReference type="Pfam" id="PF00561"/>
    </source>
</evidence>
<feature type="chain" id="PRO_5046867260" evidence="1">
    <location>
        <begin position="22"/>
        <end position="296"/>
    </location>
</feature>
<dbReference type="SUPFAM" id="SSF53474">
    <property type="entry name" value="alpha/beta-Hydrolases"/>
    <property type="match status" value="1"/>
</dbReference>
<dbReference type="PRINTS" id="PR00412">
    <property type="entry name" value="EPOXHYDRLASE"/>
</dbReference>
<dbReference type="Gene3D" id="3.40.50.1820">
    <property type="entry name" value="alpha/beta hydrolase"/>
    <property type="match status" value="1"/>
</dbReference>
<name>A0ABU8RY57_9SPHN</name>
<dbReference type="PANTHER" id="PTHR43433:SF5">
    <property type="entry name" value="AB HYDROLASE-1 DOMAIN-CONTAINING PROTEIN"/>
    <property type="match status" value="1"/>
</dbReference>
<feature type="domain" description="AB hydrolase-1" evidence="2">
    <location>
        <begin position="57"/>
        <end position="280"/>
    </location>
</feature>
<dbReference type="InterPro" id="IPR050471">
    <property type="entry name" value="AB_hydrolase"/>
</dbReference>
<reference evidence="3 4" key="1">
    <citation type="submission" date="2024-03" db="EMBL/GenBank/DDBJ databases">
        <authorList>
            <person name="Jo J.-H."/>
        </authorList>
    </citation>
    <scope>NUCLEOTIDE SEQUENCE [LARGE SCALE GENOMIC DNA]</scope>
    <source>
        <strain evidence="3 4">PS1R-30</strain>
    </source>
</reference>
<accession>A0ABU8RY57</accession>
<proteinExistence type="predicted"/>
<dbReference type="InterPro" id="IPR000073">
    <property type="entry name" value="AB_hydrolase_1"/>
</dbReference>
<keyword evidence="3" id="KW-0378">Hydrolase</keyword>
<evidence type="ECO:0000313" key="4">
    <source>
        <dbReference type="Proteomes" id="UP001361239"/>
    </source>
</evidence>
<evidence type="ECO:0000256" key="1">
    <source>
        <dbReference type="SAM" id="SignalP"/>
    </source>
</evidence>
<dbReference type="PANTHER" id="PTHR43433">
    <property type="entry name" value="HYDROLASE, ALPHA/BETA FOLD FAMILY PROTEIN"/>
    <property type="match status" value="1"/>
</dbReference>
<feature type="signal peptide" evidence="1">
    <location>
        <begin position="1"/>
        <end position="21"/>
    </location>
</feature>
<keyword evidence="1" id="KW-0732">Signal</keyword>
<sequence>MKTAILATLLAFAATPTLAWAGAVDAPTRFVEAEGRRLAYRAVGTGRPLILALRFRGTLDSWDPAFIDALAKDFRVITFEYSGIGRSTGARAGTMEAMVDDVRDLADGLKIDRFVLGGWSMGGAVVQEAATRMPDRVSHLVVIAAGPPGQAFWVPEKAFLDAASKPVNDLADEEVLFFRPSSEVSRAAAKASWDRIHARTGDLSPPVIPAAFADQAKAVADFRADTHGVSQFLFTTRMPILVVAGDRDVCCRVEDWFALSGRLATTRLLVMPQAGHGPQHQYPEEVAAQIAVFAKP</sequence>
<organism evidence="3 4">
    <name type="scientific">Novosphingobium anseongense</name>
    <dbReference type="NCBI Taxonomy" id="3133436"/>
    <lineage>
        <taxon>Bacteria</taxon>
        <taxon>Pseudomonadati</taxon>
        <taxon>Pseudomonadota</taxon>
        <taxon>Alphaproteobacteria</taxon>
        <taxon>Sphingomonadales</taxon>
        <taxon>Sphingomonadaceae</taxon>
        <taxon>Novosphingobium</taxon>
    </lineage>
</organism>
<keyword evidence="4" id="KW-1185">Reference proteome</keyword>
<comment type="caution">
    <text evidence="3">The sequence shown here is derived from an EMBL/GenBank/DDBJ whole genome shotgun (WGS) entry which is preliminary data.</text>
</comment>
<dbReference type="PRINTS" id="PR00111">
    <property type="entry name" value="ABHYDROLASE"/>
</dbReference>
<gene>
    <name evidence="3" type="ORF">WG901_15150</name>
</gene>
<dbReference type="InterPro" id="IPR029058">
    <property type="entry name" value="AB_hydrolase_fold"/>
</dbReference>
<dbReference type="EMBL" id="JBBHJZ010000003">
    <property type="protein sequence ID" value="MEJ5977986.1"/>
    <property type="molecule type" value="Genomic_DNA"/>
</dbReference>
<dbReference type="Proteomes" id="UP001361239">
    <property type="component" value="Unassembled WGS sequence"/>
</dbReference>
<protein>
    <submittedName>
        <fullName evidence="3">Alpha/beta hydrolase</fullName>
    </submittedName>
</protein>
<dbReference type="InterPro" id="IPR000639">
    <property type="entry name" value="Epox_hydrolase-like"/>
</dbReference>